<dbReference type="GO" id="GO:0020037">
    <property type="term" value="F:heme binding"/>
    <property type="evidence" value="ECO:0007669"/>
    <property type="project" value="InterPro"/>
</dbReference>
<dbReference type="RefSeq" id="XP_002116752.1">
    <property type="nucleotide sequence ID" value="XM_002116716.1"/>
</dbReference>
<dbReference type="HOGENOM" id="CLU_001570_5_1_1"/>
<evidence type="ECO:0000256" key="3">
    <source>
        <dbReference type="ARBA" id="ARBA00022617"/>
    </source>
</evidence>
<evidence type="ECO:0000256" key="4">
    <source>
        <dbReference type="ARBA" id="ARBA00022723"/>
    </source>
</evidence>
<dbReference type="PhylomeDB" id="B3S948"/>
<feature type="binding site" description="axial binding residue" evidence="8">
    <location>
        <position position="449"/>
    </location>
    <ligand>
        <name>heme</name>
        <dbReference type="ChEBI" id="CHEBI:30413"/>
    </ligand>
    <ligandPart>
        <name>Fe</name>
        <dbReference type="ChEBI" id="CHEBI:18248"/>
    </ligandPart>
</feature>
<dbReference type="eggNOG" id="KOG0157">
    <property type="taxonomic scope" value="Eukaryota"/>
</dbReference>
<evidence type="ECO:0000256" key="8">
    <source>
        <dbReference type="PIRSR" id="PIRSR602401-1"/>
    </source>
</evidence>
<dbReference type="GO" id="GO:0016705">
    <property type="term" value="F:oxidoreductase activity, acting on paired donors, with incorporation or reduction of molecular oxygen"/>
    <property type="evidence" value="ECO:0007669"/>
    <property type="project" value="InterPro"/>
</dbReference>
<protein>
    <recommendedName>
        <fullName evidence="13">Cytochrome P450</fullName>
    </recommendedName>
</protein>
<dbReference type="EMBL" id="DS985257">
    <property type="protein sequence ID" value="EDV20811.1"/>
    <property type="molecule type" value="Genomic_DNA"/>
</dbReference>
<dbReference type="GO" id="GO:0004497">
    <property type="term" value="F:monooxygenase activity"/>
    <property type="evidence" value="ECO:0007669"/>
    <property type="project" value="UniProtKB-KW"/>
</dbReference>
<keyword evidence="3 8" id="KW-0349">Heme</keyword>
<evidence type="ECO:0000256" key="10">
    <source>
        <dbReference type="SAM" id="SignalP"/>
    </source>
</evidence>
<dbReference type="GeneID" id="6757890"/>
<evidence type="ECO:0000256" key="7">
    <source>
        <dbReference type="ARBA" id="ARBA00023033"/>
    </source>
</evidence>
<dbReference type="InParanoid" id="B3S948"/>
<evidence type="ECO:0008006" key="13">
    <source>
        <dbReference type="Google" id="ProtNLM"/>
    </source>
</evidence>
<dbReference type="OMA" id="CHHREDL"/>
<dbReference type="CTD" id="6757890"/>
<keyword evidence="6 8" id="KW-0408">Iron</keyword>
<evidence type="ECO:0000313" key="12">
    <source>
        <dbReference type="Proteomes" id="UP000009022"/>
    </source>
</evidence>
<dbReference type="PANTHER" id="PTHR24291">
    <property type="entry name" value="CYTOCHROME P450 FAMILY 4"/>
    <property type="match status" value="1"/>
</dbReference>
<dbReference type="Pfam" id="PF00067">
    <property type="entry name" value="p450"/>
    <property type="match status" value="1"/>
</dbReference>
<dbReference type="InterPro" id="IPR001128">
    <property type="entry name" value="Cyt_P450"/>
</dbReference>
<dbReference type="STRING" id="10228.B3S948"/>
<dbReference type="FunFam" id="1.10.630.10:FF:000182">
    <property type="entry name" value="Cytochrome P450 3A4"/>
    <property type="match status" value="1"/>
</dbReference>
<keyword evidence="12" id="KW-1185">Reference proteome</keyword>
<evidence type="ECO:0000256" key="1">
    <source>
        <dbReference type="ARBA" id="ARBA00001971"/>
    </source>
</evidence>
<organism evidence="11 12">
    <name type="scientific">Trichoplax adhaerens</name>
    <name type="common">Trichoplax reptans</name>
    <dbReference type="NCBI Taxonomy" id="10228"/>
    <lineage>
        <taxon>Eukaryota</taxon>
        <taxon>Metazoa</taxon>
        <taxon>Placozoa</taxon>
        <taxon>Uniplacotomia</taxon>
        <taxon>Trichoplacea</taxon>
        <taxon>Trichoplacidae</taxon>
        <taxon>Trichoplax</taxon>
    </lineage>
</organism>
<dbReference type="PROSITE" id="PS00086">
    <property type="entry name" value="CYTOCHROME_P450"/>
    <property type="match status" value="1"/>
</dbReference>
<feature type="chain" id="PRO_5002797491" description="Cytochrome P450" evidence="10">
    <location>
        <begin position="19"/>
        <end position="501"/>
    </location>
</feature>
<feature type="signal peptide" evidence="10">
    <location>
        <begin position="1"/>
        <end position="18"/>
    </location>
</feature>
<evidence type="ECO:0000256" key="9">
    <source>
        <dbReference type="RuleBase" id="RU000461"/>
    </source>
</evidence>
<accession>B3S948</accession>
<keyword evidence="7 9" id="KW-0503">Monooxygenase</keyword>
<evidence type="ECO:0000256" key="5">
    <source>
        <dbReference type="ARBA" id="ARBA00023002"/>
    </source>
</evidence>
<dbReference type="Gene3D" id="1.10.630.10">
    <property type="entry name" value="Cytochrome P450"/>
    <property type="match status" value="1"/>
</dbReference>
<dbReference type="GO" id="GO:0005506">
    <property type="term" value="F:iron ion binding"/>
    <property type="evidence" value="ECO:0007669"/>
    <property type="project" value="InterPro"/>
</dbReference>
<dbReference type="KEGG" id="tad:TRIADDRAFT_60697"/>
<dbReference type="InterPro" id="IPR036396">
    <property type="entry name" value="Cyt_P450_sf"/>
</dbReference>
<evidence type="ECO:0000313" key="11">
    <source>
        <dbReference type="EMBL" id="EDV20811.1"/>
    </source>
</evidence>
<gene>
    <name evidence="11" type="ORF">TRIADDRAFT_60697</name>
</gene>
<evidence type="ECO:0000256" key="2">
    <source>
        <dbReference type="ARBA" id="ARBA00010617"/>
    </source>
</evidence>
<dbReference type="InterPro" id="IPR002401">
    <property type="entry name" value="Cyt_P450_E_grp-I"/>
</dbReference>
<dbReference type="OrthoDB" id="1470350at2759"/>
<sequence>MISIFITLLTILIVLVVSLILQRRDDIRQYLEICKALKQFPSPPKHWFFGHLKELTQPNEQCVQMLEKRSTEYKTCFVHWYGLYPFLFCNNADAARSIIKSSAPKGDWSYAWLKTWLGDGLIGVNGNKWGRNRRLLTNAFHFDILKSYVSIHNRCTDVLIQKWNKHADNHASFNLYEDMKLLAFDVILQSAFSLKIDCQTAHERHPYVNAVYQLSYLITERLFRITGYVDWLYRLTESGRRYYRLCKFVHQFTEKIIREKRQLLKENTNQYDSNQKRRLDFIDIILQTRDEDGNCLSDKEINDEINTFMFAGHDTTSSALSWTLYCLAKNPEHQAKVREEADAILNHKDDLEWDDLNNKLAYTLMCIKEAMRLYAVVPNIERKLDDYVEINGKVLPPGTHIVIQLYILARRSEIWPEPDRFNPLRFSEENIQKRDAYDYIPFSAGPRNCIGKNFALEELKIVLAKIIYNYEIELDPARQVTRYYSVISQPTDGIWIKIKRR</sequence>
<dbReference type="InterPro" id="IPR017972">
    <property type="entry name" value="Cyt_P450_CS"/>
</dbReference>
<dbReference type="FunCoup" id="B3S948">
    <property type="interactions" value="95"/>
</dbReference>
<dbReference type="PANTHER" id="PTHR24291:SF201">
    <property type="entry name" value="CYTOCHROME P450, FAMILY 4, SUBFAMILY B, POLYPEPTIDE 7"/>
    <property type="match status" value="1"/>
</dbReference>
<dbReference type="InterPro" id="IPR050196">
    <property type="entry name" value="Cytochrome_P450_Monoox"/>
</dbReference>
<name>B3S948_TRIAD</name>
<comment type="similarity">
    <text evidence="2 9">Belongs to the cytochrome P450 family.</text>
</comment>
<evidence type="ECO:0000256" key="6">
    <source>
        <dbReference type="ARBA" id="ARBA00023004"/>
    </source>
</evidence>
<keyword evidence="10" id="KW-0732">Signal</keyword>
<comment type="cofactor">
    <cofactor evidence="1 8">
        <name>heme</name>
        <dbReference type="ChEBI" id="CHEBI:30413"/>
    </cofactor>
</comment>
<dbReference type="PRINTS" id="PR00385">
    <property type="entry name" value="P450"/>
</dbReference>
<keyword evidence="4 8" id="KW-0479">Metal-binding</keyword>
<dbReference type="PRINTS" id="PR00463">
    <property type="entry name" value="EP450I"/>
</dbReference>
<dbReference type="SUPFAM" id="SSF48264">
    <property type="entry name" value="Cytochrome P450"/>
    <property type="match status" value="1"/>
</dbReference>
<reference evidence="11 12" key="1">
    <citation type="journal article" date="2008" name="Nature">
        <title>The Trichoplax genome and the nature of placozoans.</title>
        <authorList>
            <person name="Srivastava M."/>
            <person name="Begovic E."/>
            <person name="Chapman J."/>
            <person name="Putnam N.H."/>
            <person name="Hellsten U."/>
            <person name="Kawashima T."/>
            <person name="Kuo A."/>
            <person name="Mitros T."/>
            <person name="Salamov A."/>
            <person name="Carpenter M.L."/>
            <person name="Signorovitch A.Y."/>
            <person name="Moreno M.A."/>
            <person name="Kamm K."/>
            <person name="Grimwood J."/>
            <person name="Schmutz J."/>
            <person name="Shapiro H."/>
            <person name="Grigoriev I.V."/>
            <person name="Buss L.W."/>
            <person name="Schierwater B."/>
            <person name="Dellaporta S.L."/>
            <person name="Rokhsar D.S."/>
        </authorList>
    </citation>
    <scope>NUCLEOTIDE SEQUENCE [LARGE SCALE GENOMIC DNA]</scope>
    <source>
        <strain evidence="11 12">Grell-BS-1999</strain>
    </source>
</reference>
<dbReference type="CDD" id="cd20659">
    <property type="entry name" value="CYP4B_4F-like"/>
    <property type="match status" value="1"/>
</dbReference>
<keyword evidence="5 9" id="KW-0560">Oxidoreductase</keyword>
<dbReference type="Proteomes" id="UP000009022">
    <property type="component" value="Unassembled WGS sequence"/>
</dbReference>
<dbReference type="AlphaFoldDB" id="B3S948"/>
<proteinExistence type="inferred from homology"/>